<dbReference type="SUPFAM" id="SSF49299">
    <property type="entry name" value="PKD domain"/>
    <property type="match status" value="1"/>
</dbReference>
<dbReference type="InterPro" id="IPR035986">
    <property type="entry name" value="PKD_dom_sf"/>
</dbReference>
<dbReference type="AlphaFoldDB" id="A0A2N3V430"/>
<dbReference type="InterPro" id="IPR000209">
    <property type="entry name" value="Peptidase_S8/S53_dom"/>
</dbReference>
<evidence type="ECO:0000313" key="8">
    <source>
        <dbReference type="EMBL" id="PKV76316.1"/>
    </source>
</evidence>
<dbReference type="Gene3D" id="2.60.40.10">
    <property type="entry name" value="Immunoglobulins"/>
    <property type="match status" value="1"/>
</dbReference>
<name>A0A2N3V430_9BACT</name>
<comment type="caution">
    <text evidence="8">The sequence shown here is derived from an EMBL/GenBank/DDBJ whole genome shotgun (WGS) entry which is preliminary data.</text>
</comment>
<dbReference type="PROSITE" id="PS50093">
    <property type="entry name" value="PKD"/>
    <property type="match status" value="1"/>
</dbReference>
<dbReference type="GO" id="GO:0006508">
    <property type="term" value="P:proteolysis"/>
    <property type="evidence" value="ECO:0007669"/>
    <property type="project" value="UniProtKB-KW"/>
</dbReference>
<reference evidence="8 9" key="1">
    <citation type="submission" date="2017-12" db="EMBL/GenBank/DDBJ databases">
        <title>Genomic Encyclopedia of Type Strains, Phase III (KMG-III): the genomes of soil and plant-associated and newly described type strains.</title>
        <authorList>
            <person name="Whitman W."/>
        </authorList>
    </citation>
    <scope>NUCLEOTIDE SEQUENCE [LARGE SCALE GENOMIC DNA]</scope>
    <source>
        <strain evidence="8 9">LP43</strain>
    </source>
</reference>
<gene>
    <name evidence="8" type="ORF">BD749_1269</name>
</gene>
<dbReference type="InterPro" id="IPR036852">
    <property type="entry name" value="Peptidase_S8/S53_dom_sf"/>
</dbReference>
<dbReference type="NCBIfam" id="TIGR04183">
    <property type="entry name" value="Por_Secre_tail"/>
    <property type="match status" value="1"/>
</dbReference>
<dbReference type="InterPro" id="IPR013783">
    <property type="entry name" value="Ig-like_fold"/>
</dbReference>
<dbReference type="Pfam" id="PF00082">
    <property type="entry name" value="Peptidase_S8"/>
    <property type="match status" value="1"/>
</dbReference>
<sequence>MFTPGPVVYRCILSLLCIVLGASLLRAQHLPAPTGIGTATKPHTVVYKLKPQSVNQLRMAGGNPMQKALQKVGAKTVEQKFPGKAPAPFARKARVDLSLIYELAYDPAHNLEAVQQALLATGMVEYVEPLYERVPLYQPNDPSADSTKTTQAYLKNISAYGGWAVQKGDTNIVIGVLDSGFRFSHEDIRNKIKYNYDDPIDGIDNDGDGLIDNFYGWDFGDRDNTLNDDSPYKGHGTKVAGVAIAEADNRAGIAGVGFNTKFMPIKVFPSTSYGSFGGYEAIVYAADKGCSILNLSWGGTGFSRYEQDIINYAVLEKDVVIVAAAGNTNAFVNIYPAAYDNVLAVGGTHNDVKTNGHTWNYKVGLTAPSQSVYSTTYSRDNSYGSDTGTSLASPLVAGAAALLRSHMPHLNALQVIQRLRATSDDFYHLPGNAAYHEMLGKGRLNVKRALRDARAKSVRCTSFGIVDNKVAQIGDTLLVNLSVMNYLDPTTALKLTLTSTSPFIKVLPDNELSIGAMGTLTTRDNHAKPFRFVVLPDAPNNAMATFRVGFVDGAYQDFQYFQVPVNPDYLTLTANNLHITLNSKGNLGYNGYNFGQGVGITYKGSTSLLFEGGLLVAAAPDRVSDNVRNASWQTDNDFVAVSAARLRHNTSEADQEISGVMRDKFPAPAQAGVQVSYKGMAWSDDPDAGYIILEYRIRNITSDTIKTLHAGLFADWNITDAYMNVAEWDETLNLGYVYNMGQASPYAGISLLSVTPPSYYAIDNLSGGTSTFAIADGFSAQEKYRALSGGVARKKAWGSGYGNDVAHVVGTTASNLAPGQSQLVSFAIVAGDDLEALRLNAKAALVKYQVMKAGPAPLAVSDTVCAGASLSLEPAGGKRFKFFADEAKTTLLGAGNKLELTALDKSTTLFVCNADSLFDSPVVPFEIVVASLPVAGFSIAQQQEILEPGQRIDFRNESEHSTSWRWNFGNGITSTEQHPSYTYELPGTYDVTLVVGSAYECSEDTVIRRIEIKQSGTVIPPQEAPKQFQVYPNPAVHELHVTMPKADAALSVLMTDSMGRRVSPKLRSRMTHEAIYDLSGLAEGLYIVQLTYEQTTTTKRLLIIRP</sequence>
<dbReference type="PROSITE" id="PS51892">
    <property type="entry name" value="SUBTILASE"/>
    <property type="match status" value="1"/>
</dbReference>
<dbReference type="InterPro" id="IPR026444">
    <property type="entry name" value="Secre_tail"/>
</dbReference>
<evidence type="ECO:0000256" key="2">
    <source>
        <dbReference type="ARBA" id="ARBA00022670"/>
    </source>
</evidence>
<keyword evidence="3 5" id="KW-0378">Hydrolase</keyword>
<dbReference type="InterPro" id="IPR000601">
    <property type="entry name" value="PKD_dom"/>
</dbReference>
<dbReference type="PANTHER" id="PTHR43806">
    <property type="entry name" value="PEPTIDASE S8"/>
    <property type="match status" value="1"/>
</dbReference>
<dbReference type="InterPro" id="IPR050131">
    <property type="entry name" value="Peptidase_S8_subtilisin-like"/>
</dbReference>
<dbReference type="SMART" id="SM00089">
    <property type="entry name" value="PKD"/>
    <property type="match status" value="1"/>
</dbReference>
<dbReference type="CDD" id="cd00146">
    <property type="entry name" value="PKD"/>
    <property type="match status" value="1"/>
</dbReference>
<dbReference type="Pfam" id="PF18911">
    <property type="entry name" value="PKD_4"/>
    <property type="match status" value="1"/>
</dbReference>
<protein>
    <submittedName>
        <fullName evidence="8">Putative secreted protein (Por secretion system target)</fullName>
    </submittedName>
</protein>
<dbReference type="InterPro" id="IPR015500">
    <property type="entry name" value="Peptidase_S8_subtilisin-rel"/>
</dbReference>
<feature type="active site" description="Charge relay system" evidence="5">
    <location>
        <position position="235"/>
    </location>
</feature>
<comment type="similarity">
    <text evidence="1 5 6">Belongs to the peptidase S8 family.</text>
</comment>
<evidence type="ECO:0000256" key="6">
    <source>
        <dbReference type="RuleBase" id="RU003355"/>
    </source>
</evidence>
<evidence type="ECO:0000313" key="9">
    <source>
        <dbReference type="Proteomes" id="UP000233782"/>
    </source>
</evidence>
<dbReference type="PROSITE" id="PS00136">
    <property type="entry name" value="SUBTILASE_ASP"/>
    <property type="match status" value="1"/>
</dbReference>
<dbReference type="InterPro" id="IPR023828">
    <property type="entry name" value="Peptidase_S8_Ser-AS"/>
</dbReference>
<dbReference type="Proteomes" id="UP000233782">
    <property type="component" value="Unassembled WGS sequence"/>
</dbReference>
<accession>A0A2N3V430</accession>
<dbReference type="GO" id="GO:0004252">
    <property type="term" value="F:serine-type endopeptidase activity"/>
    <property type="evidence" value="ECO:0007669"/>
    <property type="project" value="UniProtKB-UniRule"/>
</dbReference>
<feature type="active site" description="Charge relay system" evidence="5">
    <location>
        <position position="178"/>
    </location>
</feature>
<dbReference type="EMBL" id="PJMU01000001">
    <property type="protein sequence ID" value="PKV76316.1"/>
    <property type="molecule type" value="Genomic_DNA"/>
</dbReference>
<dbReference type="PRINTS" id="PR00723">
    <property type="entry name" value="SUBTILISIN"/>
</dbReference>
<evidence type="ECO:0000259" key="7">
    <source>
        <dbReference type="PROSITE" id="PS50093"/>
    </source>
</evidence>
<feature type="domain" description="PKD" evidence="7">
    <location>
        <begin position="956"/>
        <end position="998"/>
    </location>
</feature>
<evidence type="ECO:0000256" key="4">
    <source>
        <dbReference type="ARBA" id="ARBA00022825"/>
    </source>
</evidence>
<dbReference type="InterPro" id="IPR022409">
    <property type="entry name" value="PKD/Chitinase_dom"/>
</dbReference>
<dbReference type="Pfam" id="PF18962">
    <property type="entry name" value="Por_Secre_tail"/>
    <property type="match status" value="1"/>
</dbReference>
<proteinExistence type="inferred from homology"/>
<feature type="active site" description="Charge relay system" evidence="5">
    <location>
        <position position="390"/>
    </location>
</feature>
<dbReference type="InterPro" id="IPR023827">
    <property type="entry name" value="Peptidase_S8_Asp-AS"/>
</dbReference>
<dbReference type="Gene3D" id="3.40.50.200">
    <property type="entry name" value="Peptidase S8/S53 domain"/>
    <property type="match status" value="1"/>
</dbReference>
<keyword evidence="2 5" id="KW-0645">Protease</keyword>
<dbReference type="PROSITE" id="PS00138">
    <property type="entry name" value="SUBTILASE_SER"/>
    <property type="match status" value="1"/>
</dbReference>
<organism evidence="8 9">
    <name type="scientific">Pontibacter ramchanderi</name>
    <dbReference type="NCBI Taxonomy" id="1179743"/>
    <lineage>
        <taxon>Bacteria</taxon>
        <taxon>Pseudomonadati</taxon>
        <taxon>Bacteroidota</taxon>
        <taxon>Cytophagia</taxon>
        <taxon>Cytophagales</taxon>
        <taxon>Hymenobacteraceae</taxon>
        <taxon>Pontibacter</taxon>
    </lineage>
</organism>
<keyword evidence="4 5" id="KW-0720">Serine protease</keyword>
<dbReference type="SUPFAM" id="SSF52743">
    <property type="entry name" value="Subtilisin-like"/>
    <property type="match status" value="1"/>
</dbReference>
<evidence type="ECO:0000256" key="5">
    <source>
        <dbReference type="PROSITE-ProRule" id="PRU01240"/>
    </source>
</evidence>
<evidence type="ECO:0000256" key="3">
    <source>
        <dbReference type="ARBA" id="ARBA00022801"/>
    </source>
</evidence>
<evidence type="ECO:0000256" key="1">
    <source>
        <dbReference type="ARBA" id="ARBA00011073"/>
    </source>
</evidence>
<dbReference type="PANTHER" id="PTHR43806:SF11">
    <property type="entry name" value="CEREVISIN-RELATED"/>
    <property type="match status" value="1"/>
</dbReference>
<keyword evidence="9" id="KW-1185">Reference proteome</keyword>